<name>A0A8S0XTN8_9GAMM</name>
<dbReference type="AlphaFoldDB" id="A0A8S0XTN8"/>
<sequence length="63" mass="7504">MYPVHYTQNDQFYSIGKTSTEPRTANDLQTEIARLEPFQVMSRSQVKTEEFVKFEAEAFYKNY</sequence>
<keyword evidence="2" id="KW-1185">Reference proteome</keyword>
<protein>
    <submittedName>
        <fullName evidence="1">Uncharacterized protein</fullName>
    </submittedName>
</protein>
<gene>
    <name evidence="1" type="ORF">METHB2_50067</name>
</gene>
<evidence type="ECO:0000313" key="2">
    <source>
        <dbReference type="Proteomes" id="UP000494216"/>
    </source>
</evidence>
<comment type="caution">
    <text evidence="1">The sequence shown here is derived from an EMBL/GenBank/DDBJ whole genome shotgun (WGS) entry which is preliminary data.</text>
</comment>
<reference evidence="1 2" key="1">
    <citation type="submission" date="2020-02" db="EMBL/GenBank/DDBJ databases">
        <authorList>
            <person name="Hogendoorn C."/>
        </authorList>
    </citation>
    <scope>NUCLEOTIDE SEQUENCE [LARGE SCALE GENOMIC DNA]</scope>
    <source>
        <strain evidence="1">METHB21</strain>
    </source>
</reference>
<dbReference type="Proteomes" id="UP000494216">
    <property type="component" value="Unassembled WGS sequence"/>
</dbReference>
<accession>A0A8S0XTN8</accession>
<evidence type="ECO:0000313" key="1">
    <source>
        <dbReference type="EMBL" id="CAA9891796.1"/>
    </source>
</evidence>
<organism evidence="1 2">
    <name type="scientific">Candidatus Methylobacter favarea</name>
    <dbReference type="NCBI Taxonomy" id="2707345"/>
    <lineage>
        <taxon>Bacteria</taxon>
        <taxon>Pseudomonadati</taxon>
        <taxon>Pseudomonadota</taxon>
        <taxon>Gammaproteobacteria</taxon>
        <taxon>Methylococcales</taxon>
        <taxon>Methylococcaceae</taxon>
        <taxon>Methylobacter</taxon>
    </lineage>
</organism>
<dbReference type="EMBL" id="CADCXN010000080">
    <property type="protein sequence ID" value="CAA9891796.1"/>
    <property type="molecule type" value="Genomic_DNA"/>
</dbReference>
<proteinExistence type="predicted"/>